<dbReference type="InterPro" id="IPR012340">
    <property type="entry name" value="NA-bd_OB-fold"/>
</dbReference>
<name>A0A0A2K8D7_PENEN</name>
<dbReference type="GO" id="GO:0006351">
    <property type="term" value="P:DNA-templated transcription"/>
    <property type="evidence" value="ECO:0007669"/>
    <property type="project" value="UniProtKB-UniRule"/>
</dbReference>
<dbReference type="SUPFAM" id="SSF50249">
    <property type="entry name" value="Nucleic acid-binding proteins"/>
    <property type="match status" value="1"/>
</dbReference>
<evidence type="ECO:0000313" key="6">
    <source>
        <dbReference type="Proteomes" id="UP000030143"/>
    </source>
</evidence>
<dbReference type="GeneID" id="27681507"/>
<keyword evidence="6" id="KW-1185">Reference proteome</keyword>
<dbReference type="Gene3D" id="2.40.50.140">
    <property type="entry name" value="Nucleic acid-binding proteins"/>
    <property type="match status" value="1"/>
</dbReference>
<comment type="subcellular location">
    <subcellularLocation>
        <location evidence="1">Nucleus</location>
    </subcellularLocation>
</comment>
<dbReference type="PANTHER" id="PTHR10917">
    <property type="entry name" value="DNA-DIRECTED RNA POLYMERASES I, II, AND III SUBUNIT RPABC3"/>
    <property type="match status" value="1"/>
</dbReference>
<gene>
    <name evidence="5" type="ORF">PEX2_088170</name>
</gene>
<dbReference type="GO" id="GO:0003899">
    <property type="term" value="F:DNA-directed RNA polymerase activity"/>
    <property type="evidence" value="ECO:0007669"/>
    <property type="project" value="UniProtKB-UniRule"/>
</dbReference>
<evidence type="ECO:0000256" key="3">
    <source>
        <dbReference type="ARBA" id="ARBA00023242"/>
    </source>
</evidence>
<dbReference type="InterPro" id="IPR005570">
    <property type="entry name" value="RPABC3"/>
</dbReference>
<dbReference type="PANTHER" id="PTHR10917:SF0">
    <property type="entry name" value="DNA-DIRECTED RNA POLYMERASES I, II, AND III SUBUNIT RPABC3"/>
    <property type="match status" value="1"/>
</dbReference>
<evidence type="ECO:0000256" key="4">
    <source>
        <dbReference type="PIRNR" id="PIRNR000779"/>
    </source>
</evidence>
<dbReference type="RefSeq" id="XP_016601692.1">
    <property type="nucleotide sequence ID" value="XM_016746087.1"/>
</dbReference>
<proteinExistence type="inferred from homology"/>
<comment type="caution">
    <text evidence="5">The sequence shown here is derived from an EMBL/GenBank/DDBJ whole genome shotgun (WGS) entry which is preliminary data.</text>
</comment>
<evidence type="ECO:0000313" key="5">
    <source>
        <dbReference type="EMBL" id="KGO60635.1"/>
    </source>
</evidence>
<dbReference type="VEuPathDB" id="FungiDB:PEXP_037470"/>
<dbReference type="FunFam" id="2.40.50.140:FF:000191">
    <property type="entry name" value="DNA-directed RNA polymerases I, II, and III subunit RPABC3"/>
    <property type="match status" value="1"/>
</dbReference>
<dbReference type="Proteomes" id="UP000030143">
    <property type="component" value="Unassembled WGS sequence"/>
</dbReference>
<keyword evidence="3 4" id="KW-0539">Nucleus</keyword>
<dbReference type="HOGENOM" id="CLU_103864_1_0_1"/>
<dbReference type="Pfam" id="PF03870">
    <property type="entry name" value="RNA_pol_Rpb8"/>
    <property type="match status" value="1"/>
</dbReference>
<dbReference type="PhylomeDB" id="A0A0A2K8D7"/>
<dbReference type="OrthoDB" id="20018at2759"/>
<evidence type="ECO:0000256" key="1">
    <source>
        <dbReference type="ARBA" id="ARBA00004123"/>
    </source>
</evidence>
<comment type="similarity">
    <text evidence="2 4">Belongs to the eukaryotic RPB8 RNA polymerase subunit family.</text>
</comment>
<dbReference type="AlphaFoldDB" id="A0A0A2K8D7"/>
<protein>
    <recommendedName>
        <fullName evidence="4">DNA-directed RNA polymerases I, II, and III subunit RPABC3</fullName>
    </recommendedName>
</protein>
<reference evidence="5 6" key="1">
    <citation type="journal article" date="2015" name="Mol. Plant Microbe Interact.">
        <title>Genome, transcriptome, and functional analyses of Penicillium expansum provide new insights into secondary metabolism and pathogenicity.</title>
        <authorList>
            <person name="Ballester A.R."/>
            <person name="Marcet-Houben M."/>
            <person name="Levin E."/>
            <person name="Sela N."/>
            <person name="Selma-Lazaro C."/>
            <person name="Carmona L."/>
            <person name="Wisniewski M."/>
            <person name="Droby S."/>
            <person name="Gonzalez-Candelas L."/>
            <person name="Gabaldon T."/>
        </authorList>
    </citation>
    <scope>NUCLEOTIDE SEQUENCE [LARGE SCALE GENOMIC DNA]</scope>
    <source>
        <strain evidence="5 6">MD-8</strain>
    </source>
</reference>
<comment type="function">
    <text evidence="4">DNA-dependent RNA polymerase catalyzes the transcription of DNA into RNA using the four ribonucleoside triphosphates as substrates. Common component of RNA polymerases I, II and III which synthesize ribosomal RNA precursors, mRNA precursors and many functional non-coding RNAs, and small RNAs, such as 5S rRNA and tRNAs, respectively.</text>
</comment>
<dbReference type="GO" id="GO:0005736">
    <property type="term" value="C:RNA polymerase I complex"/>
    <property type="evidence" value="ECO:0007669"/>
    <property type="project" value="TreeGrafter"/>
</dbReference>
<dbReference type="GO" id="GO:0005666">
    <property type="term" value="C:RNA polymerase III complex"/>
    <property type="evidence" value="ECO:0007669"/>
    <property type="project" value="TreeGrafter"/>
</dbReference>
<dbReference type="EMBL" id="JQFZ01000070">
    <property type="protein sequence ID" value="KGO60635.1"/>
    <property type="molecule type" value="Genomic_DNA"/>
</dbReference>
<sequence>MSDPLLFEDTFTITSINAQKYDRVSRLTCNSNDASVTFTLDVNTELYPCAVGESLSLALASTLSLDGKEDTRASWREVSMGDQTLADDYDYVCHGKVYRFEEGATKDTMAVFVSFGGLLLYLEGPYKKLAPLRIDHVYLLLKK</sequence>
<accession>A0A0A2K8D7</accession>
<organism evidence="5 6">
    <name type="scientific">Penicillium expansum</name>
    <name type="common">Blue mold rot fungus</name>
    <dbReference type="NCBI Taxonomy" id="27334"/>
    <lineage>
        <taxon>Eukaryota</taxon>
        <taxon>Fungi</taxon>
        <taxon>Dikarya</taxon>
        <taxon>Ascomycota</taxon>
        <taxon>Pezizomycotina</taxon>
        <taxon>Eurotiomycetes</taxon>
        <taxon>Eurotiomycetidae</taxon>
        <taxon>Eurotiales</taxon>
        <taxon>Aspergillaceae</taxon>
        <taxon>Penicillium</taxon>
    </lineage>
</organism>
<dbReference type="STRING" id="27334.A0A0A2K8D7"/>
<dbReference type="GO" id="GO:0005665">
    <property type="term" value="C:RNA polymerase II, core complex"/>
    <property type="evidence" value="ECO:0007669"/>
    <property type="project" value="UniProtKB-UniRule"/>
</dbReference>
<dbReference type="PIRSF" id="PIRSF000779">
    <property type="entry name" value="RNA_pol_Rpb8"/>
    <property type="match status" value="1"/>
</dbReference>
<evidence type="ECO:0000256" key="2">
    <source>
        <dbReference type="ARBA" id="ARBA00008912"/>
    </source>
</evidence>
<dbReference type="SMART" id="SM00658">
    <property type="entry name" value="RPOL8c"/>
    <property type="match status" value="1"/>
</dbReference>